<keyword evidence="5 10" id="KW-1133">Transmembrane helix</keyword>
<evidence type="ECO:0000256" key="1">
    <source>
        <dbReference type="ARBA" id="ARBA00002598"/>
    </source>
</evidence>
<feature type="transmembrane region" description="Helical" evidence="10">
    <location>
        <begin position="340"/>
        <end position="363"/>
    </location>
</feature>
<dbReference type="FunCoup" id="H2AV64">
    <property type="interactions" value="161"/>
</dbReference>
<feature type="transmembrane region" description="Helical" evidence="10">
    <location>
        <begin position="265"/>
        <end position="288"/>
    </location>
</feature>
<evidence type="ECO:0000256" key="2">
    <source>
        <dbReference type="ARBA" id="ARBA00004651"/>
    </source>
</evidence>
<dbReference type="GeneID" id="13882843"/>
<dbReference type="Proteomes" id="UP000005220">
    <property type="component" value="Chromosome 5"/>
</dbReference>
<dbReference type="OrthoDB" id="409792at2759"/>
<comment type="similarity">
    <text evidence="7">Belongs to the fluoride channel Fluc/FEX (TC 1.A.43) family.</text>
</comment>
<dbReference type="InterPro" id="IPR003691">
    <property type="entry name" value="FluC"/>
</dbReference>
<dbReference type="HOGENOM" id="CLU_030507_1_2_1"/>
<evidence type="ECO:0000256" key="7">
    <source>
        <dbReference type="ARBA" id="ARBA00035120"/>
    </source>
</evidence>
<feature type="transmembrane region" description="Helical" evidence="10">
    <location>
        <begin position="309"/>
        <end position="328"/>
    </location>
</feature>
<evidence type="ECO:0000256" key="6">
    <source>
        <dbReference type="ARBA" id="ARBA00023136"/>
    </source>
</evidence>
<keyword evidence="6 10" id="KW-0472">Membrane</keyword>
<dbReference type="PANTHER" id="PTHR28259">
    <property type="entry name" value="FLUORIDE EXPORT PROTEIN 1-RELATED"/>
    <property type="match status" value="1"/>
</dbReference>
<evidence type="ECO:0000313" key="12">
    <source>
        <dbReference type="Proteomes" id="UP000005220"/>
    </source>
</evidence>
<feature type="transmembrane region" description="Helical" evidence="10">
    <location>
        <begin position="211"/>
        <end position="233"/>
    </location>
</feature>
<feature type="transmembrane region" description="Helical" evidence="10">
    <location>
        <begin position="125"/>
        <end position="148"/>
    </location>
</feature>
<sequence length="372" mass="41251">MFQISSSLWKSRIHFFSVYISATILGTFTREGITQLSNYSYSYVAASSVIWSNFVACMIMGICQGLNDKQYAWFSGDMSDLFVALTTGYCGSVSSFSTMMIEIFEHSASLTTSNIKNSTKLPNRAYGIMEFLSVVILQLFVSMSSLIFGRKLASDVLVYYCSTSKLIPVQDSDTDESQSSPNHKFESKPKMTETFPPNKLMSGLLRLLDTLLYILAIPLIALLIVLVCVYNNYARARYTLGPLFGIFGSLLRFYLSLYANPLSKTFPIGTFIANIFATLVLSIITLVTHGKQHFHSAIPVAHSKTACRVATALGTGFCGCLSTISTFINEAYKLPFRSMLVYYFVSIFVGYCIVVITLGSYAWTRGLTNSVC</sequence>
<evidence type="ECO:0000256" key="10">
    <source>
        <dbReference type="SAM" id="Phobius"/>
    </source>
</evidence>
<feature type="transmembrane region" description="Helical" evidence="10">
    <location>
        <begin position="82"/>
        <end position="104"/>
    </location>
</feature>
<evidence type="ECO:0008006" key="13">
    <source>
        <dbReference type="Google" id="ProtNLM"/>
    </source>
</evidence>
<keyword evidence="3" id="KW-1003">Cell membrane</keyword>
<keyword evidence="4 10" id="KW-0812">Transmembrane</keyword>
<comment type="subcellular location">
    <subcellularLocation>
        <location evidence="2">Cell membrane</location>
        <topology evidence="2">Multi-pass membrane protein</topology>
    </subcellularLocation>
</comment>
<dbReference type="STRING" id="1071382.H2AV64"/>
<comment type="function">
    <text evidence="1">Fluoride channel required for the rapid expulsion of cytoplasmic fluoride.</text>
</comment>
<keyword evidence="12" id="KW-1185">Reference proteome</keyword>
<dbReference type="InParanoid" id="H2AV64"/>
<protein>
    <recommendedName>
        <fullName evidence="13">Fluoride ion transporter CrcB</fullName>
    </recommendedName>
</protein>
<accession>H2AV64</accession>
<dbReference type="EMBL" id="HE650825">
    <property type="protein sequence ID" value="CCF58264.1"/>
    <property type="molecule type" value="Genomic_DNA"/>
</dbReference>
<dbReference type="RefSeq" id="XP_003957399.1">
    <property type="nucleotide sequence ID" value="XM_003957350.1"/>
</dbReference>
<feature type="transmembrane region" description="Helical" evidence="10">
    <location>
        <begin position="12"/>
        <end position="29"/>
    </location>
</feature>
<dbReference type="PANTHER" id="PTHR28259:SF1">
    <property type="entry name" value="FLUORIDE EXPORT PROTEIN 1-RELATED"/>
    <property type="match status" value="1"/>
</dbReference>
<proteinExistence type="inferred from homology"/>
<dbReference type="eggNOG" id="ENOG502QT5F">
    <property type="taxonomic scope" value="Eukaryota"/>
</dbReference>
<feature type="transmembrane region" description="Helical" evidence="10">
    <location>
        <begin position="41"/>
        <end position="62"/>
    </location>
</feature>
<dbReference type="KEGG" id="kaf:KAFR_0E01100"/>
<organism evidence="11 12">
    <name type="scientific">Kazachstania africana (strain ATCC 22294 / BCRC 22015 / CBS 2517 / CECT 1963 / NBRC 1671 / NRRL Y-8276)</name>
    <name type="common">Yeast</name>
    <name type="synonym">Kluyveromyces africanus</name>
    <dbReference type="NCBI Taxonomy" id="1071382"/>
    <lineage>
        <taxon>Eukaryota</taxon>
        <taxon>Fungi</taxon>
        <taxon>Dikarya</taxon>
        <taxon>Ascomycota</taxon>
        <taxon>Saccharomycotina</taxon>
        <taxon>Saccharomycetes</taxon>
        <taxon>Saccharomycetales</taxon>
        <taxon>Saccharomycetaceae</taxon>
        <taxon>Kazachstania</taxon>
    </lineage>
</organism>
<dbReference type="Pfam" id="PF02537">
    <property type="entry name" value="CRCB"/>
    <property type="match status" value="2"/>
</dbReference>
<name>H2AV64_KAZAF</name>
<evidence type="ECO:0000256" key="3">
    <source>
        <dbReference type="ARBA" id="ARBA00022475"/>
    </source>
</evidence>
<reference evidence="11 12" key="1">
    <citation type="journal article" date="2011" name="Proc. Natl. Acad. Sci. U.S.A.">
        <title>Evolutionary erosion of yeast sex chromosomes by mating-type switching accidents.</title>
        <authorList>
            <person name="Gordon J.L."/>
            <person name="Armisen D."/>
            <person name="Proux-Wera E."/>
            <person name="Oheigeartaigh S.S."/>
            <person name="Byrne K.P."/>
            <person name="Wolfe K.H."/>
        </authorList>
    </citation>
    <scope>NUCLEOTIDE SEQUENCE [LARGE SCALE GENOMIC DNA]</scope>
    <source>
        <strain evidence="12">ATCC 22294 / BCRC 22015 / CBS 2517 / CECT 1963 / NBRC 1671 / NRRL Y-8276</strain>
    </source>
</reference>
<evidence type="ECO:0000256" key="5">
    <source>
        <dbReference type="ARBA" id="ARBA00022989"/>
    </source>
</evidence>
<evidence type="ECO:0000256" key="4">
    <source>
        <dbReference type="ARBA" id="ARBA00022692"/>
    </source>
</evidence>
<evidence type="ECO:0000256" key="9">
    <source>
        <dbReference type="SAM" id="MobiDB-lite"/>
    </source>
</evidence>
<feature type="region of interest" description="Disordered" evidence="9">
    <location>
        <begin position="170"/>
        <end position="192"/>
    </location>
</feature>
<dbReference type="GO" id="GO:1903425">
    <property type="term" value="F:fluoride transmembrane transporter activity"/>
    <property type="evidence" value="ECO:0007669"/>
    <property type="project" value="TreeGrafter"/>
</dbReference>
<dbReference type="GO" id="GO:0005886">
    <property type="term" value="C:plasma membrane"/>
    <property type="evidence" value="ECO:0007669"/>
    <property type="project" value="UniProtKB-SubCell"/>
</dbReference>
<dbReference type="TCDB" id="1.A.43.2.2">
    <property type="family name" value="the camphor resistance or fluoride exporter (fluc) family"/>
</dbReference>
<dbReference type="AlphaFoldDB" id="H2AV64"/>
<evidence type="ECO:0000313" key="11">
    <source>
        <dbReference type="EMBL" id="CCF58264.1"/>
    </source>
</evidence>
<gene>
    <name evidence="11" type="primary">KAFR0E01100</name>
    <name evidence="11" type="ORF">KAFR_0E01100</name>
</gene>
<feature type="transmembrane region" description="Helical" evidence="10">
    <location>
        <begin position="240"/>
        <end position="259"/>
    </location>
</feature>
<comment type="catalytic activity">
    <reaction evidence="8">
        <text>fluoride(in) = fluoride(out)</text>
        <dbReference type="Rhea" id="RHEA:76159"/>
        <dbReference type="ChEBI" id="CHEBI:17051"/>
    </reaction>
    <physiologicalReaction direction="left-to-right" evidence="8">
        <dbReference type="Rhea" id="RHEA:76160"/>
    </physiologicalReaction>
</comment>
<evidence type="ECO:0000256" key="8">
    <source>
        <dbReference type="ARBA" id="ARBA00035585"/>
    </source>
</evidence>